<dbReference type="GO" id="GO:0022625">
    <property type="term" value="C:cytosolic large ribosomal subunit"/>
    <property type="evidence" value="ECO:0007669"/>
    <property type="project" value="TreeGrafter"/>
</dbReference>
<dbReference type="NCBIfam" id="TIGR00001">
    <property type="entry name" value="rpmI_bact"/>
    <property type="match status" value="1"/>
</dbReference>
<accession>A0A381TQV7</accession>
<organism evidence="5">
    <name type="scientific">marine metagenome</name>
    <dbReference type="NCBI Taxonomy" id="408172"/>
    <lineage>
        <taxon>unclassified sequences</taxon>
        <taxon>metagenomes</taxon>
        <taxon>ecological metagenomes</taxon>
    </lineage>
</organism>
<evidence type="ECO:0000313" key="5">
    <source>
        <dbReference type="EMBL" id="SVA17881.1"/>
    </source>
</evidence>
<evidence type="ECO:0008006" key="6">
    <source>
        <dbReference type="Google" id="ProtNLM"/>
    </source>
</evidence>
<dbReference type="HAMAP" id="MF_00514">
    <property type="entry name" value="Ribosomal_bL35"/>
    <property type="match status" value="1"/>
</dbReference>
<dbReference type="InterPro" id="IPR001706">
    <property type="entry name" value="Ribosomal_bL35"/>
</dbReference>
<keyword evidence="2" id="KW-0689">Ribosomal protein</keyword>
<feature type="region of interest" description="Disordered" evidence="4">
    <location>
        <begin position="1"/>
        <end position="64"/>
    </location>
</feature>
<comment type="similarity">
    <text evidence="1">Belongs to the bacterial ribosomal protein bL35 family.</text>
</comment>
<dbReference type="PRINTS" id="PR00064">
    <property type="entry name" value="RIBOSOMALL35"/>
</dbReference>
<dbReference type="InterPro" id="IPR037229">
    <property type="entry name" value="Ribosomal_bL35_sf"/>
</dbReference>
<evidence type="ECO:0000256" key="2">
    <source>
        <dbReference type="ARBA" id="ARBA00022980"/>
    </source>
</evidence>
<dbReference type="Gene3D" id="4.10.410.60">
    <property type="match status" value="1"/>
</dbReference>
<dbReference type="GO" id="GO:0003735">
    <property type="term" value="F:structural constituent of ribosome"/>
    <property type="evidence" value="ECO:0007669"/>
    <property type="project" value="InterPro"/>
</dbReference>
<evidence type="ECO:0000256" key="3">
    <source>
        <dbReference type="ARBA" id="ARBA00023274"/>
    </source>
</evidence>
<dbReference type="InterPro" id="IPR021137">
    <property type="entry name" value="Ribosomal_bL35-like"/>
</dbReference>
<protein>
    <recommendedName>
        <fullName evidence="6">50S ribosomal protein L35</fullName>
    </recommendedName>
</protein>
<feature type="compositionally biased region" description="Basic residues" evidence="4">
    <location>
        <begin position="1"/>
        <end position="11"/>
    </location>
</feature>
<sequence>MPKMKSRRGAAKRFSLTGTGKVRKNKANKSHLLSRKSMDRKRSLRKSGDVSDADAKRVKKMLGK</sequence>
<dbReference type="Pfam" id="PF01632">
    <property type="entry name" value="Ribosomal_L35p"/>
    <property type="match status" value="1"/>
</dbReference>
<reference evidence="5" key="1">
    <citation type="submission" date="2018-05" db="EMBL/GenBank/DDBJ databases">
        <authorList>
            <person name="Lanie J.A."/>
            <person name="Ng W.-L."/>
            <person name="Kazmierczak K.M."/>
            <person name="Andrzejewski T.M."/>
            <person name="Davidsen T.M."/>
            <person name="Wayne K.J."/>
            <person name="Tettelin H."/>
            <person name="Glass J.I."/>
            <person name="Rusch D."/>
            <person name="Podicherti R."/>
            <person name="Tsui H.-C.T."/>
            <person name="Winkler M.E."/>
        </authorList>
    </citation>
    <scope>NUCLEOTIDE SEQUENCE</scope>
</reference>
<feature type="compositionally biased region" description="Basic residues" evidence="4">
    <location>
        <begin position="21"/>
        <end position="35"/>
    </location>
</feature>
<name>A0A381TQV7_9ZZZZ</name>
<keyword evidence="3" id="KW-0687">Ribonucleoprotein</keyword>
<dbReference type="PANTHER" id="PTHR33343">
    <property type="entry name" value="54S RIBOSOMAL PROTEIN BL35M"/>
    <property type="match status" value="1"/>
</dbReference>
<dbReference type="EMBL" id="UINC01004930">
    <property type="protein sequence ID" value="SVA17881.1"/>
    <property type="molecule type" value="Genomic_DNA"/>
</dbReference>
<dbReference type="GO" id="GO:0006412">
    <property type="term" value="P:translation"/>
    <property type="evidence" value="ECO:0007669"/>
    <property type="project" value="InterPro"/>
</dbReference>
<feature type="compositionally biased region" description="Basic and acidic residues" evidence="4">
    <location>
        <begin position="36"/>
        <end position="56"/>
    </location>
</feature>
<dbReference type="PANTHER" id="PTHR33343:SF1">
    <property type="entry name" value="LARGE RIBOSOMAL SUBUNIT PROTEIN BL35M"/>
    <property type="match status" value="1"/>
</dbReference>
<dbReference type="InterPro" id="IPR018265">
    <property type="entry name" value="Ribosomal_bL35_CS"/>
</dbReference>
<dbReference type="AlphaFoldDB" id="A0A381TQV7"/>
<evidence type="ECO:0000256" key="4">
    <source>
        <dbReference type="SAM" id="MobiDB-lite"/>
    </source>
</evidence>
<gene>
    <name evidence="5" type="ORF">METZ01_LOCUS70735</name>
</gene>
<dbReference type="PROSITE" id="PS00936">
    <property type="entry name" value="RIBOSOMAL_L35"/>
    <property type="match status" value="1"/>
</dbReference>
<evidence type="ECO:0000256" key="1">
    <source>
        <dbReference type="ARBA" id="ARBA00006598"/>
    </source>
</evidence>
<proteinExistence type="inferred from homology"/>
<dbReference type="SUPFAM" id="SSF143034">
    <property type="entry name" value="L35p-like"/>
    <property type="match status" value="1"/>
</dbReference>
<dbReference type="FunFam" id="4.10.410.60:FF:000001">
    <property type="entry name" value="50S ribosomal protein L35"/>
    <property type="match status" value="1"/>
</dbReference>